<evidence type="ECO:0000256" key="1">
    <source>
        <dbReference type="SAM" id="MobiDB-lite"/>
    </source>
</evidence>
<evidence type="ECO:0000313" key="2">
    <source>
        <dbReference type="EMBL" id="GCE28627.1"/>
    </source>
</evidence>
<gene>
    <name evidence="2" type="ORF">KDA_41110</name>
</gene>
<dbReference type="EMBL" id="BIFT01000001">
    <property type="protein sequence ID" value="GCE28627.1"/>
    <property type="molecule type" value="Genomic_DNA"/>
</dbReference>
<dbReference type="RefSeq" id="WP_126628823.1">
    <property type="nucleotide sequence ID" value="NZ_BIFT01000001.1"/>
</dbReference>
<proteinExistence type="predicted"/>
<keyword evidence="3" id="KW-1185">Reference proteome</keyword>
<dbReference type="Proteomes" id="UP000287171">
    <property type="component" value="Unassembled WGS sequence"/>
</dbReference>
<accession>A0A402BBH7</accession>
<sequence length="302" mass="32791">MVSEKKRRRRYYKLLAWTALLLLILISSSIIFADKIKGRGDPLVNMVATATKAVTRVATTPAVTPTATASPSVTATATPTPLFEEEFLDNHNGWAISSSSGYIRSVADNKLTLSVNEHKILIENVPTSAPLSNYVLNFSYVLQQADKHDKVGLYLRGDSNLDHDYRIDILGDNSIGIFKESLDDNKLPQDIELKHISKVPSMKSIGHENRVQVSMNGPRMTIKVNGVEVAMLEDYDYTKGQLALFVNNGWSSDEATASFISMDIQSIPDPLPGLTPTPTDGGTGTPEGTPSATPTATATSKP</sequence>
<feature type="region of interest" description="Disordered" evidence="1">
    <location>
        <begin position="267"/>
        <end position="302"/>
    </location>
</feature>
<reference evidence="3" key="1">
    <citation type="submission" date="2018-12" db="EMBL/GenBank/DDBJ databases">
        <title>Tengunoibacter tsumagoiensis gen. nov., sp. nov., Dictyobacter kobayashii sp. nov., D. alpinus sp. nov., and D. joshuensis sp. nov. and description of Dictyobacteraceae fam. nov. within the order Ktedonobacterales isolated from Tengu-no-mugimeshi.</title>
        <authorList>
            <person name="Wang C.M."/>
            <person name="Zheng Y."/>
            <person name="Sakai Y."/>
            <person name="Toyoda A."/>
            <person name="Minakuchi Y."/>
            <person name="Abe K."/>
            <person name="Yokota A."/>
            <person name="Yabe S."/>
        </authorList>
    </citation>
    <scope>NUCLEOTIDE SEQUENCE [LARGE SCALE GENOMIC DNA]</scope>
    <source>
        <strain evidence="3">Uno16</strain>
    </source>
</reference>
<protein>
    <recommendedName>
        <fullName evidence="4">3-keto-disaccharide hydrolase domain-containing protein</fullName>
    </recommendedName>
</protein>
<comment type="caution">
    <text evidence="2">The sequence shown here is derived from an EMBL/GenBank/DDBJ whole genome shotgun (WGS) entry which is preliminary data.</text>
</comment>
<evidence type="ECO:0008006" key="4">
    <source>
        <dbReference type="Google" id="ProtNLM"/>
    </source>
</evidence>
<feature type="compositionally biased region" description="Low complexity" evidence="1">
    <location>
        <begin position="276"/>
        <end position="302"/>
    </location>
</feature>
<dbReference type="Gene3D" id="2.60.120.560">
    <property type="entry name" value="Exo-inulinase, domain 1"/>
    <property type="match status" value="1"/>
</dbReference>
<dbReference type="AlphaFoldDB" id="A0A402BBH7"/>
<organism evidence="2 3">
    <name type="scientific">Dictyobacter alpinus</name>
    <dbReference type="NCBI Taxonomy" id="2014873"/>
    <lineage>
        <taxon>Bacteria</taxon>
        <taxon>Bacillati</taxon>
        <taxon>Chloroflexota</taxon>
        <taxon>Ktedonobacteria</taxon>
        <taxon>Ktedonobacterales</taxon>
        <taxon>Dictyobacteraceae</taxon>
        <taxon>Dictyobacter</taxon>
    </lineage>
</organism>
<evidence type="ECO:0000313" key="3">
    <source>
        <dbReference type="Proteomes" id="UP000287171"/>
    </source>
</evidence>
<name>A0A402BBH7_9CHLR</name>
<dbReference type="OrthoDB" id="149977at2"/>